<comment type="cofactor">
    <cofactor evidence="1">
        <name>Zn(2+)</name>
        <dbReference type="ChEBI" id="CHEBI:29105"/>
    </cofactor>
</comment>
<evidence type="ECO:0000313" key="6">
    <source>
        <dbReference type="EMBL" id="MCB4820879.1"/>
    </source>
</evidence>
<keyword evidence="4" id="KW-0862">Zinc</keyword>
<accession>A0A9X1I9U7</accession>
<dbReference type="AlphaFoldDB" id="A0A9X1I9U7"/>
<organism evidence="6 7">
    <name type="scientific">Roseicella aerolata</name>
    <dbReference type="NCBI Taxonomy" id="2883479"/>
    <lineage>
        <taxon>Bacteria</taxon>
        <taxon>Pseudomonadati</taxon>
        <taxon>Pseudomonadota</taxon>
        <taxon>Alphaproteobacteria</taxon>
        <taxon>Acetobacterales</taxon>
        <taxon>Roseomonadaceae</taxon>
        <taxon>Roseicella</taxon>
    </lineage>
</organism>
<dbReference type="RefSeq" id="WP_226604770.1">
    <property type="nucleotide sequence ID" value="NZ_JAJAQI010000004.1"/>
</dbReference>
<feature type="domain" description="Succinylglutamate desuccinylase/Aspartoacylase catalytic" evidence="5">
    <location>
        <begin position="54"/>
        <end position="165"/>
    </location>
</feature>
<reference evidence="6" key="1">
    <citation type="submission" date="2021-10" db="EMBL/GenBank/DDBJ databases">
        <title>Roseicella aerolatum sp. nov., isolated from aerosols of e-waste dismantling site.</title>
        <authorList>
            <person name="Qin T."/>
        </authorList>
    </citation>
    <scope>NUCLEOTIDE SEQUENCE</scope>
    <source>
        <strain evidence="6">GB24</strain>
    </source>
</reference>
<dbReference type="InterPro" id="IPR050178">
    <property type="entry name" value="AspA/AstE_fam"/>
</dbReference>
<evidence type="ECO:0000259" key="5">
    <source>
        <dbReference type="Pfam" id="PF24827"/>
    </source>
</evidence>
<keyword evidence="3" id="KW-0378">Hydrolase</keyword>
<keyword evidence="7" id="KW-1185">Reference proteome</keyword>
<protein>
    <submittedName>
        <fullName evidence="6">Succinylglutamate desuccinylase/aspartoacylase family protein</fullName>
    </submittedName>
</protein>
<name>A0A9X1I9U7_9PROT</name>
<comment type="caution">
    <text evidence="6">The sequence shown here is derived from an EMBL/GenBank/DDBJ whole genome shotgun (WGS) entry which is preliminary data.</text>
</comment>
<dbReference type="Gene3D" id="3.40.630.10">
    <property type="entry name" value="Zn peptidases"/>
    <property type="match status" value="1"/>
</dbReference>
<dbReference type="GO" id="GO:0046872">
    <property type="term" value="F:metal ion binding"/>
    <property type="evidence" value="ECO:0007669"/>
    <property type="project" value="UniProtKB-KW"/>
</dbReference>
<sequence length="349" mass="37380">MAGTDHLPPALAAFLAGGHGGPPRMEVNVALPDLRPWQGGNVLPGVWSFAAEAPGPHVAVMAATHGNEIGGAVMLDRWLRAGLRPVRGRLSLIFANLDALFRFDPSDPTASRFIDEDLNRLWDEETLSGGRRSCELRRARALRPILDTVDVLLDLHSMLWPSDPLMLTGRPARAAQLALRIGLPSLVVADEGHAAGLRMIDYAPFADPAGTRTALLLEAGAHWEAATVATMEVVAARLLRLAGTVAAEDPVLPPLPGGLPVPRLAEVTRTVTAETARFTFLRPFRGGHVVHERNTLIALDGEEEIRTPHDDCLLVMPSLRTMPGQTAVRLARFVPGQGKGRPGGPTRAA</sequence>
<dbReference type="EMBL" id="JAJAQI010000004">
    <property type="protein sequence ID" value="MCB4820879.1"/>
    <property type="molecule type" value="Genomic_DNA"/>
</dbReference>
<dbReference type="GO" id="GO:0005829">
    <property type="term" value="C:cytosol"/>
    <property type="evidence" value="ECO:0007669"/>
    <property type="project" value="TreeGrafter"/>
</dbReference>
<dbReference type="PANTHER" id="PTHR15162:SF7">
    <property type="entry name" value="SUCCINYLGLUTAMATE DESUCCINYLASE"/>
    <property type="match status" value="1"/>
</dbReference>
<evidence type="ECO:0000256" key="2">
    <source>
        <dbReference type="ARBA" id="ARBA00022723"/>
    </source>
</evidence>
<dbReference type="PANTHER" id="PTHR15162">
    <property type="entry name" value="ASPARTOACYLASE"/>
    <property type="match status" value="1"/>
</dbReference>
<dbReference type="InterPro" id="IPR055438">
    <property type="entry name" value="AstE_AspA_cat"/>
</dbReference>
<evidence type="ECO:0000256" key="4">
    <source>
        <dbReference type="ARBA" id="ARBA00022833"/>
    </source>
</evidence>
<dbReference type="SUPFAM" id="SSF53187">
    <property type="entry name" value="Zn-dependent exopeptidases"/>
    <property type="match status" value="1"/>
</dbReference>
<proteinExistence type="predicted"/>
<dbReference type="GO" id="GO:0016788">
    <property type="term" value="F:hydrolase activity, acting on ester bonds"/>
    <property type="evidence" value="ECO:0007669"/>
    <property type="project" value="InterPro"/>
</dbReference>
<dbReference type="Pfam" id="PF24827">
    <property type="entry name" value="AstE_AspA_cat"/>
    <property type="match status" value="1"/>
</dbReference>
<evidence type="ECO:0000256" key="1">
    <source>
        <dbReference type="ARBA" id="ARBA00001947"/>
    </source>
</evidence>
<evidence type="ECO:0000256" key="3">
    <source>
        <dbReference type="ARBA" id="ARBA00022801"/>
    </source>
</evidence>
<keyword evidence="2" id="KW-0479">Metal-binding</keyword>
<evidence type="ECO:0000313" key="7">
    <source>
        <dbReference type="Proteomes" id="UP001139311"/>
    </source>
</evidence>
<gene>
    <name evidence="6" type="ORF">LHA35_03935</name>
</gene>
<dbReference type="Proteomes" id="UP001139311">
    <property type="component" value="Unassembled WGS sequence"/>
</dbReference>